<feature type="compositionally biased region" description="Polar residues" evidence="1">
    <location>
        <begin position="193"/>
        <end position="208"/>
    </location>
</feature>
<feature type="compositionally biased region" description="Basic and acidic residues" evidence="1">
    <location>
        <begin position="181"/>
        <end position="192"/>
    </location>
</feature>
<evidence type="ECO:0000259" key="2">
    <source>
        <dbReference type="Pfam" id="PF12776"/>
    </source>
</evidence>
<feature type="compositionally biased region" description="Acidic residues" evidence="1">
    <location>
        <begin position="165"/>
        <end position="175"/>
    </location>
</feature>
<comment type="caution">
    <text evidence="3">The sequence shown here is derived from an EMBL/GenBank/DDBJ whole genome shotgun (WGS) entry which is preliminary data.</text>
</comment>
<accession>A0AA38U664</accession>
<dbReference type="EMBL" id="JARYMX010000001">
    <property type="protein sequence ID" value="KAJ9566836.1"/>
    <property type="molecule type" value="Genomic_DNA"/>
</dbReference>
<dbReference type="PANTHER" id="PTHR31704">
    <property type="entry name" value="MYB/SANT-LIKE DNA-BINDING DOMAIN PROTEIN-RELATED"/>
    <property type="match status" value="1"/>
</dbReference>
<feature type="region of interest" description="Disordered" evidence="1">
    <location>
        <begin position="150"/>
        <end position="208"/>
    </location>
</feature>
<dbReference type="InterPro" id="IPR024752">
    <property type="entry name" value="Myb/SANT-like_dom"/>
</dbReference>
<reference evidence="3" key="1">
    <citation type="submission" date="2023-03" db="EMBL/GenBank/DDBJ databases">
        <title>Chromosome-scale reference genome and RAD-based genetic map of yellow starthistle (Centaurea solstitialis) reveal putative structural variation and QTLs associated with invader traits.</title>
        <authorList>
            <person name="Reatini B."/>
            <person name="Cang F.A."/>
            <person name="Jiang Q."/>
            <person name="Mckibben M.T.W."/>
            <person name="Barker M.S."/>
            <person name="Rieseberg L.H."/>
            <person name="Dlugosch K.M."/>
        </authorList>
    </citation>
    <scope>NUCLEOTIDE SEQUENCE</scope>
    <source>
        <strain evidence="3">CAN-66</strain>
        <tissue evidence="3">Leaf</tissue>
    </source>
</reference>
<feature type="domain" description="Myb/SANT-like" evidence="2">
    <location>
        <begin position="9"/>
        <end position="103"/>
    </location>
</feature>
<evidence type="ECO:0000256" key="1">
    <source>
        <dbReference type="SAM" id="MobiDB-lite"/>
    </source>
</evidence>
<organism evidence="3 4">
    <name type="scientific">Centaurea solstitialis</name>
    <name type="common">yellow star-thistle</name>
    <dbReference type="NCBI Taxonomy" id="347529"/>
    <lineage>
        <taxon>Eukaryota</taxon>
        <taxon>Viridiplantae</taxon>
        <taxon>Streptophyta</taxon>
        <taxon>Embryophyta</taxon>
        <taxon>Tracheophyta</taxon>
        <taxon>Spermatophyta</taxon>
        <taxon>Magnoliopsida</taxon>
        <taxon>eudicotyledons</taxon>
        <taxon>Gunneridae</taxon>
        <taxon>Pentapetalae</taxon>
        <taxon>asterids</taxon>
        <taxon>campanulids</taxon>
        <taxon>Asterales</taxon>
        <taxon>Asteraceae</taxon>
        <taxon>Carduoideae</taxon>
        <taxon>Cardueae</taxon>
        <taxon>Centaureinae</taxon>
        <taxon>Centaurea</taxon>
    </lineage>
</organism>
<feature type="compositionally biased region" description="Low complexity" evidence="1">
    <location>
        <begin position="150"/>
        <end position="160"/>
    </location>
</feature>
<protein>
    <recommendedName>
        <fullName evidence="2">Myb/SANT-like domain-containing protein</fullName>
    </recommendedName>
</protein>
<proteinExistence type="predicted"/>
<dbReference type="Pfam" id="PF12776">
    <property type="entry name" value="Myb_DNA-bind_3"/>
    <property type="match status" value="1"/>
</dbReference>
<name>A0AA38U664_9ASTR</name>
<evidence type="ECO:0000313" key="4">
    <source>
        <dbReference type="Proteomes" id="UP001172457"/>
    </source>
</evidence>
<dbReference type="PANTHER" id="PTHR31704:SF40">
    <property type="entry name" value="MYB_SANT-LIKE DOMAIN-CONTAINING PROTEIN"/>
    <property type="match status" value="1"/>
</dbReference>
<sequence>MAEEGGCLRWIPESIKCFLESCISEVNTVGRNGGSLQKNSWSKVAKSLHDVCGMNATQKQMKNHYDYLKSKYACWVYLKNKTGNLYNPETNTFNLSEKEWDEFIKGHPKGKSLKSSPLAFPDLCQALFDGTSATGSRAYAPSSTRERVSVVSSSSFTSHIHTIENEDDEESEEEVPAPTSDVERTDVERTNVESKNPSNVDRTTATSS</sequence>
<dbReference type="AlphaFoldDB" id="A0AA38U664"/>
<keyword evidence="4" id="KW-1185">Reference proteome</keyword>
<gene>
    <name evidence="3" type="ORF">OSB04_002802</name>
</gene>
<evidence type="ECO:0000313" key="3">
    <source>
        <dbReference type="EMBL" id="KAJ9566836.1"/>
    </source>
</evidence>
<dbReference type="Proteomes" id="UP001172457">
    <property type="component" value="Chromosome 1"/>
</dbReference>